<dbReference type="NCBIfam" id="NF006091">
    <property type="entry name" value="PRK08243.1"/>
    <property type="match status" value="1"/>
</dbReference>
<dbReference type="EMBL" id="CP021121">
    <property type="protein sequence ID" value="ARQ72320.1"/>
    <property type="molecule type" value="Genomic_DNA"/>
</dbReference>
<evidence type="ECO:0000256" key="1">
    <source>
        <dbReference type="ARBA" id="ARBA00022630"/>
    </source>
</evidence>
<gene>
    <name evidence="5" type="ORF">CAG99_12890</name>
</gene>
<reference evidence="5 6" key="1">
    <citation type="submission" date="2017-05" db="EMBL/GenBank/DDBJ databases">
        <title>Complete genome sequence of Streptomyces sp. SCSIO 03032 revealed the diverse biosynthetic pathways for its bioactive secondary metabolites.</title>
        <authorList>
            <person name="Ma L."/>
            <person name="Zhu Y."/>
            <person name="Zhang W."/>
            <person name="Zhang G."/>
            <person name="Tian X."/>
            <person name="Zhang S."/>
            <person name="Zhang C."/>
        </authorList>
    </citation>
    <scope>NUCLEOTIDE SEQUENCE [LARGE SCALE GENOMIC DNA]</scope>
    <source>
        <strain evidence="5 6">SCSIO 03032</strain>
    </source>
</reference>
<evidence type="ECO:0000313" key="6">
    <source>
        <dbReference type="Proteomes" id="UP000194218"/>
    </source>
</evidence>
<dbReference type="InterPro" id="IPR036188">
    <property type="entry name" value="FAD/NAD-bd_sf"/>
</dbReference>
<dbReference type="InterPro" id="IPR050641">
    <property type="entry name" value="RIFMO-like"/>
</dbReference>
<dbReference type="PANTHER" id="PTHR43004:SF3">
    <property type="entry name" value="P-HYDROXYBENZOATE HYDROXYLASE"/>
    <property type="match status" value="1"/>
</dbReference>
<accession>A0A1W7D6S7</accession>
<proteinExistence type="predicted"/>
<evidence type="ECO:0000313" key="5">
    <source>
        <dbReference type="EMBL" id="ARQ72320.1"/>
    </source>
</evidence>
<dbReference type="SUPFAM" id="SSF51905">
    <property type="entry name" value="FAD/NAD(P)-binding domain"/>
    <property type="match status" value="1"/>
</dbReference>
<dbReference type="GO" id="GO:0071949">
    <property type="term" value="F:FAD binding"/>
    <property type="evidence" value="ECO:0007669"/>
    <property type="project" value="InterPro"/>
</dbReference>
<keyword evidence="6" id="KW-1185">Reference proteome</keyword>
<protein>
    <recommendedName>
        <fullName evidence="4">FAD-binding domain-containing protein</fullName>
    </recommendedName>
</protein>
<dbReference type="Proteomes" id="UP000194218">
    <property type="component" value="Chromosome"/>
</dbReference>
<evidence type="ECO:0000256" key="3">
    <source>
        <dbReference type="SAM" id="MobiDB-lite"/>
    </source>
</evidence>
<keyword evidence="1" id="KW-0285">Flavoprotein</keyword>
<dbReference type="PRINTS" id="PR00420">
    <property type="entry name" value="RNGMNOXGNASE"/>
</dbReference>
<dbReference type="PANTHER" id="PTHR43004">
    <property type="entry name" value="TRK SYSTEM POTASSIUM UPTAKE PROTEIN"/>
    <property type="match status" value="1"/>
</dbReference>
<dbReference type="KEGG" id="smao:CAG99_12890"/>
<dbReference type="AlphaFoldDB" id="A0A1W7D6S7"/>
<dbReference type="GO" id="GO:0016709">
    <property type="term" value="F:oxidoreductase activity, acting on paired donors, with incorporation or reduction of molecular oxygen, NAD(P)H as one donor, and incorporation of one atom of oxygen"/>
    <property type="evidence" value="ECO:0007669"/>
    <property type="project" value="UniProtKB-ARBA"/>
</dbReference>
<keyword evidence="2" id="KW-0274">FAD</keyword>
<evidence type="ECO:0000256" key="2">
    <source>
        <dbReference type="ARBA" id="ARBA00022827"/>
    </source>
</evidence>
<dbReference type="InterPro" id="IPR002938">
    <property type="entry name" value="FAD-bd"/>
</dbReference>
<feature type="region of interest" description="Disordered" evidence="3">
    <location>
        <begin position="399"/>
        <end position="428"/>
    </location>
</feature>
<dbReference type="Gene3D" id="3.30.9.10">
    <property type="entry name" value="D-Amino Acid Oxidase, subunit A, domain 2"/>
    <property type="match status" value="1"/>
</dbReference>
<organism evidence="5 6">
    <name type="scientific">Streptomyces marincola</name>
    <dbReference type="NCBI Taxonomy" id="2878388"/>
    <lineage>
        <taxon>Bacteria</taxon>
        <taxon>Bacillati</taxon>
        <taxon>Actinomycetota</taxon>
        <taxon>Actinomycetes</taxon>
        <taxon>Kitasatosporales</taxon>
        <taxon>Streptomycetaceae</taxon>
        <taxon>Streptomyces</taxon>
    </lineage>
</organism>
<feature type="domain" description="FAD-binding" evidence="4">
    <location>
        <begin position="5"/>
        <end position="351"/>
    </location>
</feature>
<sequence>MRRLRTQVAIVGAGPAGLVLANLLTRSGVDCVVVERRSRAHVESRSRAGLIEHRTVRALRRHGLAGGLLAGGLRHGWCDFVCLGRTVRLDYEKLTGGCAHVVYPQQLLVRDLVAALERAGRAPLFRTAVTSPPGTGAGPPRLVCAGERGPVEIRCEHVVGCDGFRGVTRGALPPGALVARRRYPYDWLTVLAEVDRPAEGVVYGVSAEGFAAMAPRTAHTSRFYLQCPPGDKAAAWPARRVHAELRARLAPVELPRVTGFTELRVLAMHSQVTEPMRFGPLLLAGDAAHVVTPSGAKGMNLAIADAVELADVLARHHRGRGGGPAAPDGPATLDGYGARRLPDVWRVQEFSDRLLRLLHLSADEAADPGFGLRLRLAALERLAEGGPHAAAFAHAYVGSGRESRIESGSETGSETGREDEGNAGGALD</sequence>
<dbReference type="SUPFAM" id="SSF54373">
    <property type="entry name" value="FAD-linked reductases, C-terminal domain"/>
    <property type="match status" value="1"/>
</dbReference>
<name>A0A1W7D6S7_9ACTN</name>
<dbReference type="Gene3D" id="3.50.50.60">
    <property type="entry name" value="FAD/NAD(P)-binding domain"/>
    <property type="match status" value="1"/>
</dbReference>
<dbReference type="Pfam" id="PF01494">
    <property type="entry name" value="FAD_binding_3"/>
    <property type="match status" value="1"/>
</dbReference>
<dbReference type="OrthoDB" id="9791689at2"/>
<evidence type="ECO:0000259" key="4">
    <source>
        <dbReference type="Pfam" id="PF01494"/>
    </source>
</evidence>